<feature type="domain" description="Rhodanese" evidence="2">
    <location>
        <begin position="46"/>
        <end position="176"/>
    </location>
</feature>
<sequence>MASLCGQALALARALPGVRRLSSTSVANFELVKPQVVALRMLDPASTTRYTIVDVREPAMHRRMHIVGALNVPVDQLLNAHSLRDALALMGLTHLAAAAEASRDGAGSKDQGGPPQISRQPRQTLLVHCQLSLIRGPKAAAHLERLIDAERGLLLPVAVLEGGFKGWAGLYGNRNDLVVLE</sequence>
<dbReference type="EMBL" id="JADGIZ020000078">
    <property type="protein sequence ID" value="KAL2912060.1"/>
    <property type="molecule type" value="Genomic_DNA"/>
</dbReference>
<dbReference type="Gene3D" id="3.40.250.10">
    <property type="entry name" value="Rhodanese-like domain"/>
    <property type="match status" value="1"/>
</dbReference>
<dbReference type="SMART" id="SM00450">
    <property type="entry name" value="RHOD"/>
    <property type="match status" value="1"/>
</dbReference>
<evidence type="ECO:0000256" key="1">
    <source>
        <dbReference type="SAM" id="MobiDB-lite"/>
    </source>
</evidence>
<dbReference type="Pfam" id="PF00581">
    <property type="entry name" value="Rhodanese"/>
    <property type="match status" value="1"/>
</dbReference>
<dbReference type="InterPro" id="IPR036873">
    <property type="entry name" value="Rhodanese-like_dom_sf"/>
</dbReference>
<protein>
    <recommendedName>
        <fullName evidence="2">Rhodanese domain-containing protein</fullName>
    </recommendedName>
</protein>
<gene>
    <name evidence="3" type="ORF">HK105_208489</name>
</gene>
<dbReference type="Proteomes" id="UP001527925">
    <property type="component" value="Unassembled WGS sequence"/>
</dbReference>
<evidence type="ECO:0000313" key="4">
    <source>
        <dbReference type="Proteomes" id="UP001527925"/>
    </source>
</evidence>
<dbReference type="InterPro" id="IPR001763">
    <property type="entry name" value="Rhodanese-like_dom"/>
</dbReference>
<evidence type="ECO:0000259" key="2">
    <source>
        <dbReference type="PROSITE" id="PS50206"/>
    </source>
</evidence>
<keyword evidence="4" id="KW-1185">Reference proteome</keyword>
<evidence type="ECO:0000313" key="3">
    <source>
        <dbReference type="EMBL" id="KAL2912060.1"/>
    </source>
</evidence>
<dbReference type="SUPFAM" id="SSF52821">
    <property type="entry name" value="Rhodanese/Cell cycle control phosphatase"/>
    <property type="match status" value="1"/>
</dbReference>
<dbReference type="PANTHER" id="PTHR10828">
    <property type="entry name" value="M-PHASE INDUCER PHOSPHATASE DUAL SPECIFICITY PHOSPHATASE CDC25"/>
    <property type="match status" value="1"/>
</dbReference>
<comment type="caution">
    <text evidence="3">The sequence shown here is derived from an EMBL/GenBank/DDBJ whole genome shotgun (WGS) entry which is preliminary data.</text>
</comment>
<dbReference type="PANTHER" id="PTHR10828:SF38">
    <property type="entry name" value="ARSENICAL-RESISTANCE PROTEIN 2-RELATED"/>
    <property type="match status" value="1"/>
</dbReference>
<feature type="region of interest" description="Disordered" evidence="1">
    <location>
        <begin position="101"/>
        <end position="120"/>
    </location>
</feature>
<dbReference type="PROSITE" id="PS50206">
    <property type="entry name" value="RHODANESE_3"/>
    <property type="match status" value="1"/>
</dbReference>
<accession>A0ABR4MXP9</accession>
<reference evidence="3 4" key="1">
    <citation type="submission" date="2023-09" db="EMBL/GenBank/DDBJ databases">
        <title>Pangenome analysis of Batrachochytrium dendrobatidis and related Chytrids.</title>
        <authorList>
            <person name="Yacoub M.N."/>
            <person name="Stajich J.E."/>
            <person name="James T.Y."/>
        </authorList>
    </citation>
    <scope>NUCLEOTIDE SEQUENCE [LARGE SCALE GENOMIC DNA]</scope>
    <source>
        <strain evidence="3 4">JEL0888</strain>
    </source>
</reference>
<proteinExistence type="predicted"/>
<organism evidence="3 4">
    <name type="scientific">Polyrhizophydium stewartii</name>
    <dbReference type="NCBI Taxonomy" id="2732419"/>
    <lineage>
        <taxon>Eukaryota</taxon>
        <taxon>Fungi</taxon>
        <taxon>Fungi incertae sedis</taxon>
        <taxon>Chytridiomycota</taxon>
        <taxon>Chytridiomycota incertae sedis</taxon>
        <taxon>Chytridiomycetes</taxon>
        <taxon>Rhizophydiales</taxon>
        <taxon>Rhizophydiales incertae sedis</taxon>
        <taxon>Polyrhizophydium</taxon>
    </lineage>
</organism>
<name>A0ABR4MXP9_9FUNG</name>